<dbReference type="Pfam" id="PF22665">
    <property type="entry name" value="WHD_DUF6293"/>
    <property type="match status" value="1"/>
</dbReference>
<proteinExistence type="predicted"/>
<dbReference type="GeneID" id="56084752"/>
<dbReference type="InterPro" id="IPR046260">
    <property type="entry name" value="HFX_2341-like_N"/>
</dbReference>
<feature type="domain" description="HFX-2341-like N-terminal" evidence="1">
    <location>
        <begin position="6"/>
        <end position="123"/>
    </location>
</feature>
<sequence>MRTIDEVHIVPLGYEHDRILRPLRKHDADVVYLLAADGEHTSLTPYQAALVEELEDDGRTIRFRETALSDLYDVLAVVTTVAADHEGDVVRVNVSSGGKLAAIGSAIACMATEATAYYIRAEEHVPDLEEHPRTRGMRDDEVLPSYPIEAVSRDQVSVLAYLEERNTDSYTAKKSDLIEHAESEALSFIADADPANDKAKFALLNANIVDPLVDDGYIEVERVGRQKQILLTETGQNVLHAFRHKL</sequence>
<reference evidence="3 4" key="1">
    <citation type="submission" date="2020-07" db="EMBL/GenBank/DDBJ databases">
        <title>Halosimplex litoreum sp. nov. and Halosimplex rubrum sp. nov., isolated from different salt environments.</title>
        <authorList>
            <person name="Cui H."/>
        </authorList>
    </citation>
    <scope>NUCLEOTIDE SEQUENCE [LARGE SCALE GENOMIC DNA]</scope>
    <source>
        <strain evidence="3 4">R2</strain>
    </source>
</reference>
<evidence type="ECO:0000313" key="3">
    <source>
        <dbReference type="EMBL" id="QLH83617.1"/>
    </source>
</evidence>
<evidence type="ECO:0000259" key="2">
    <source>
        <dbReference type="Pfam" id="PF22665"/>
    </source>
</evidence>
<feature type="domain" description="DUF6293" evidence="2">
    <location>
        <begin position="143"/>
        <end position="242"/>
    </location>
</feature>
<evidence type="ECO:0000313" key="4">
    <source>
        <dbReference type="Proteomes" id="UP000509346"/>
    </source>
</evidence>
<accession>A0A7D5P8R7</accession>
<dbReference type="RefSeq" id="WP_179918659.1">
    <property type="nucleotide sequence ID" value="NZ_CP058909.1"/>
</dbReference>
<dbReference type="KEGG" id="hpel:HZS54_19145"/>
<dbReference type="EMBL" id="CP058909">
    <property type="protein sequence ID" value="QLH83617.1"/>
    <property type="molecule type" value="Genomic_DNA"/>
</dbReference>
<dbReference type="AlphaFoldDB" id="A0A7D5P8R7"/>
<organism evidence="3 4">
    <name type="scientific">Halosimplex pelagicum</name>
    <dbReference type="NCBI Taxonomy" id="869886"/>
    <lineage>
        <taxon>Archaea</taxon>
        <taxon>Methanobacteriati</taxon>
        <taxon>Methanobacteriota</taxon>
        <taxon>Stenosarchaea group</taxon>
        <taxon>Halobacteria</taxon>
        <taxon>Halobacteriales</taxon>
        <taxon>Haloarculaceae</taxon>
        <taxon>Halosimplex</taxon>
    </lineage>
</organism>
<name>A0A7D5P8R7_9EURY</name>
<protein>
    <submittedName>
        <fullName evidence="3">Uncharacterized protein</fullName>
    </submittedName>
</protein>
<dbReference type="OrthoDB" id="142096at2157"/>
<evidence type="ECO:0000259" key="1">
    <source>
        <dbReference type="Pfam" id="PF19810"/>
    </source>
</evidence>
<dbReference type="InterPro" id="IPR054162">
    <property type="entry name" value="DUF6293_C"/>
</dbReference>
<keyword evidence="4" id="KW-1185">Reference proteome</keyword>
<dbReference type="Pfam" id="PF19810">
    <property type="entry name" value="HFX_2341_N"/>
    <property type="match status" value="1"/>
</dbReference>
<gene>
    <name evidence="3" type="ORF">HZS54_19145</name>
</gene>
<dbReference type="Proteomes" id="UP000509346">
    <property type="component" value="Chromosome"/>
</dbReference>